<organism evidence="1 2">
    <name type="scientific">Halteria grandinella</name>
    <dbReference type="NCBI Taxonomy" id="5974"/>
    <lineage>
        <taxon>Eukaryota</taxon>
        <taxon>Sar</taxon>
        <taxon>Alveolata</taxon>
        <taxon>Ciliophora</taxon>
        <taxon>Intramacronucleata</taxon>
        <taxon>Spirotrichea</taxon>
        <taxon>Stichotrichia</taxon>
        <taxon>Sporadotrichida</taxon>
        <taxon>Halteriidae</taxon>
        <taxon>Halteria</taxon>
    </lineage>
</organism>
<dbReference type="InterPro" id="IPR015943">
    <property type="entry name" value="WD40/YVTN_repeat-like_dom_sf"/>
</dbReference>
<proteinExistence type="predicted"/>
<gene>
    <name evidence="1" type="ORF">FGO68_gene16823</name>
</gene>
<accession>A0A8J8T8V3</accession>
<dbReference type="EMBL" id="RRYP01001680">
    <property type="protein sequence ID" value="TNV85623.1"/>
    <property type="molecule type" value="Genomic_DNA"/>
</dbReference>
<evidence type="ECO:0000313" key="2">
    <source>
        <dbReference type="Proteomes" id="UP000785679"/>
    </source>
</evidence>
<dbReference type="AlphaFoldDB" id="A0A8J8T8V3"/>
<dbReference type="Proteomes" id="UP000785679">
    <property type="component" value="Unassembled WGS sequence"/>
</dbReference>
<reference evidence="1" key="1">
    <citation type="submission" date="2019-06" db="EMBL/GenBank/DDBJ databases">
        <authorList>
            <person name="Zheng W."/>
        </authorList>
    </citation>
    <scope>NUCLEOTIDE SEQUENCE</scope>
    <source>
        <strain evidence="1">QDHG01</strain>
    </source>
</reference>
<dbReference type="OrthoDB" id="2194683at2759"/>
<keyword evidence="2" id="KW-1185">Reference proteome</keyword>
<dbReference type="Gene3D" id="2.130.10.10">
    <property type="entry name" value="YVTN repeat-like/Quinoprotein amine dehydrogenase"/>
    <property type="match status" value="1"/>
</dbReference>
<sequence>MEGAVYRKVKISEEPQPPMRLLTVSKEGAYFHRLVEGGGASPGEQSAATHLEPEKSFPSYPSATLGQFAPHGGRIAVIADPTGLHIVDCKEGRELRLILKSTPISALTISPCDNFLVTCEKFVQGEKNLIVWDIASGKEIAQFEWKKGSKEGMRQNQLQDFG</sequence>
<comment type="caution">
    <text evidence="1">The sequence shown here is derived from an EMBL/GenBank/DDBJ whole genome shotgun (WGS) entry which is preliminary data.</text>
</comment>
<dbReference type="SUPFAM" id="SSF82171">
    <property type="entry name" value="DPP6 N-terminal domain-like"/>
    <property type="match status" value="1"/>
</dbReference>
<protein>
    <submittedName>
        <fullName evidence="1">Uncharacterized protein</fullName>
    </submittedName>
</protein>
<evidence type="ECO:0000313" key="1">
    <source>
        <dbReference type="EMBL" id="TNV85623.1"/>
    </source>
</evidence>
<name>A0A8J8T8V3_HALGN</name>